<dbReference type="SUPFAM" id="SSF52058">
    <property type="entry name" value="L domain-like"/>
    <property type="match status" value="1"/>
</dbReference>
<name>A0AAV7KEI0_9METZ</name>
<dbReference type="InterPro" id="IPR043313">
    <property type="entry name" value="LRMDA"/>
</dbReference>
<keyword evidence="2" id="KW-1185">Reference proteome</keyword>
<dbReference type="InterPro" id="IPR032675">
    <property type="entry name" value="LRR_dom_sf"/>
</dbReference>
<dbReference type="FunFam" id="3.80.10.10:FF:000695">
    <property type="entry name" value="leucine-rich melanocyte differentiation-associated protein"/>
    <property type="match status" value="1"/>
</dbReference>
<dbReference type="PANTHER" id="PTHR46282">
    <property type="entry name" value="LEUCINE-RICH MELANOCYTE DIFFERENTIATION-ASSOCIATED PROTEIN"/>
    <property type="match status" value="1"/>
</dbReference>
<comment type="caution">
    <text evidence="1">The sequence shown here is derived from an EMBL/GenBank/DDBJ whole genome shotgun (WGS) entry which is preliminary data.</text>
</comment>
<protein>
    <submittedName>
        <fullName evidence="1">Leucine-rich repeat-containing protein C10</fullName>
    </submittedName>
</protein>
<gene>
    <name evidence="1" type="ORF">LOD99_10685</name>
</gene>
<dbReference type="EMBL" id="JAKMXF010000051">
    <property type="protein sequence ID" value="KAI6659752.1"/>
    <property type="molecule type" value="Genomic_DNA"/>
</dbReference>
<evidence type="ECO:0000313" key="1">
    <source>
        <dbReference type="EMBL" id="KAI6659752.1"/>
    </source>
</evidence>
<dbReference type="Gene3D" id="3.80.10.10">
    <property type="entry name" value="Ribonuclease Inhibitor"/>
    <property type="match status" value="1"/>
</dbReference>
<dbReference type="AlphaFoldDB" id="A0AAV7KEI0"/>
<accession>A0AAV7KEI0</accession>
<dbReference type="PANTHER" id="PTHR46282:SF2">
    <property type="entry name" value="LEUCINE-RICH MELANOCYTE DIFFERENTIATION-ASSOCIATED PROTEIN"/>
    <property type="match status" value="1"/>
</dbReference>
<evidence type="ECO:0000313" key="2">
    <source>
        <dbReference type="Proteomes" id="UP001165289"/>
    </source>
</evidence>
<dbReference type="Pfam" id="PF14580">
    <property type="entry name" value="LRR_9"/>
    <property type="match status" value="1"/>
</dbReference>
<dbReference type="Proteomes" id="UP001165289">
    <property type="component" value="Unassembled WGS sequence"/>
</dbReference>
<proteinExistence type="predicted"/>
<sequence length="234" mass="26337">MENSNNFIIAGNQLICAGMDHQCVPPDLGGRFGGTINRLDFSYNQLREISNLEAFSHLKELVLDNNVITDGGFDLPQMPQLELLSLNKNKLEDLDVVLSKIRKNCPDLSYLSLLGNIACPSELLGGEEDENDYQRYRYFVLYQMPHLRFLDSRAVTSSELKEAKRVGAYTKIVKPSVHMYAKTQAVGTPVKEAFSPLPPSGEQTPSAKATFGKCKYVYYGKHSEGNRFIRDRHL</sequence>
<organism evidence="1 2">
    <name type="scientific">Oopsacas minuta</name>
    <dbReference type="NCBI Taxonomy" id="111878"/>
    <lineage>
        <taxon>Eukaryota</taxon>
        <taxon>Metazoa</taxon>
        <taxon>Porifera</taxon>
        <taxon>Hexactinellida</taxon>
        <taxon>Hexasterophora</taxon>
        <taxon>Lyssacinosida</taxon>
        <taxon>Leucopsacidae</taxon>
        <taxon>Oopsacas</taxon>
    </lineage>
</organism>
<reference evidence="1 2" key="1">
    <citation type="journal article" date="2023" name="BMC Biol.">
        <title>The compact genome of the sponge Oopsacas minuta (Hexactinellida) is lacking key metazoan core genes.</title>
        <authorList>
            <person name="Santini S."/>
            <person name="Schenkelaars Q."/>
            <person name="Jourda C."/>
            <person name="Duchesne M."/>
            <person name="Belahbib H."/>
            <person name="Rocher C."/>
            <person name="Selva M."/>
            <person name="Riesgo A."/>
            <person name="Vervoort M."/>
            <person name="Leys S.P."/>
            <person name="Kodjabachian L."/>
            <person name="Le Bivic A."/>
            <person name="Borchiellini C."/>
            <person name="Claverie J.M."/>
            <person name="Renard E."/>
        </authorList>
    </citation>
    <scope>NUCLEOTIDE SEQUENCE [LARGE SCALE GENOMIC DNA]</scope>
    <source>
        <strain evidence="1">SPO-2</strain>
    </source>
</reference>